<dbReference type="PROSITE" id="PS00198">
    <property type="entry name" value="4FE4S_FER_1"/>
    <property type="match status" value="1"/>
</dbReference>
<dbReference type="GO" id="GO:0005737">
    <property type="term" value="C:cytoplasm"/>
    <property type="evidence" value="ECO:0007669"/>
    <property type="project" value="TreeGrafter"/>
</dbReference>
<accession>A0AAN8V6J9</accession>
<comment type="caution">
    <text evidence="2">The sequence shown here is derived from an EMBL/GenBank/DDBJ whole genome shotgun (WGS) entry which is preliminary data.</text>
</comment>
<dbReference type="Gene3D" id="3.80.10.10">
    <property type="entry name" value="Ribonuclease Inhibitor"/>
    <property type="match status" value="1"/>
</dbReference>
<proteinExistence type="predicted"/>
<dbReference type="InterPro" id="IPR001810">
    <property type="entry name" value="F-box_dom"/>
</dbReference>
<evidence type="ECO:0000259" key="1">
    <source>
        <dbReference type="PROSITE" id="PS50181"/>
    </source>
</evidence>
<sequence>MAVNFSHLSLFESSEKGFFNSMDYIDGYDSIWQFRDSDDWGKEHCVKKDGFFELGSEDIVDLLPADPFGMGISATFTAITGWFEDFDRVEIDDAKEFSGDNNFLSGLNLIWNGAMRFHKEEYDAKSVEDLMPYCGSDGYNIGDDLGVVIYEGGYISFGNVEELRGCSKQTNESKESIGISSDGDSAPHDALFFVLGYLGARDLISMEGVCRSMRDAVKNDPLLWRSIHIDPPLSHRVNDDVLYQLASRAQGRLRCLCLVEGVGITDNGLKRVLESNPCLEKLSVPGCVRLSVDCILFHLKALKSAGILRIKHLRIGGLYGITNRHFEEFMFLLGADKDRQNTTRKPRFYHGGQMYLSCDDDRAIDVEMCPKCQKLRLVYDCPAESCQGNYHAAQRCRACTLCIARCIHCGRCISDCEYQETFCLDLLCLDCWGQILECQERQEEDAIPSFKHAIVHQETRYHVCFCAV</sequence>
<dbReference type="InterPro" id="IPR036047">
    <property type="entry name" value="F-box-like_dom_sf"/>
</dbReference>
<dbReference type="InterPro" id="IPR032675">
    <property type="entry name" value="LRR_dom_sf"/>
</dbReference>
<dbReference type="PANTHER" id="PTHR13382">
    <property type="entry name" value="MITOCHONDRIAL ATP SYNTHASE COUPLING FACTOR B"/>
    <property type="match status" value="1"/>
</dbReference>
<evidence type="ECO:0000313" key="2">
    <source>
        <dbReference type="EMBL" id="KAK6928465.1"/>
    </source>
</evidence>
<dbReference type="Gene3D" id="1.20.1280.50">
    <property type="match status" value="1"/>
</dbReference>
<dbReference type="InterPro" id="IPR050648">
    <property type="entry name" value="F-box_LRR-repeat"/>
</dbReference>
<dbReference type="PANTHER" id="PTHR13382:SF22">
    <property type="entry name" value="F-BOX PROTEIN SKIP14"/>
    <property type="match status" value="1"/>
</dbReference>
<dbReference type="SUPFAM" id="SSF81383">
    <property type="entry name" value="F-box domain"/>
    <property type="match status" value="1"/>
</dbReference>
<name>A0AAN8V6J9_9MAGN</name>
<dbReference type="EMBL" id="JBAMMX010000014">
    <property type="protein sequence ID" value="KAK6928465.1"/>
    <property type="molecule type" value="Genomic_DNA"/>
</dbReference>
<feature type="domain" description="F-box" evidence="1">
    <location>
        <begin position="180"/>
        <end position="227"/>
    </location>
</feature>
<keyword evidence="3" id="KW-1185">Reference proteome</keyword>
<protein>
    <submittedName>
        <fullName evidence="2">F-box domain</fullName>
    </submittedName>
</protein>
<dbReference type="Proteomes" id="UP001370490">
    <property type="component" value="Unassembled WGS sequence"/>
</dbReference>
<evidence type="ECO:0000313" key="3">
    <source>
        <dbReference type="Proteomes" id="UP001370490"/>
    </source>
</evidence>
<organism evidence="2 3">
    <name type="scientific">Dillenia turbinata</name>
    <dbReference type="NCBI Taxonomy" id="194707"/>
    <lineage>
        <taxon>Eukaryota</taxon>
        <taxon>Viridiplantae</taxon>
        <taxon>Streptophyta</taxon>
        <taxon>Embryophyta</taxon>
        <taxon>Tracheophyta</taxon>
        <taxon>Spermatophyta</taxon>
        <taxon>Magnoliopsida</taxon>
        <taxon>eudicotyledons</taxon>
        <taxon>Gunneridae</taxon>
        <taxon>Pentapetalae</taxon>
        <taxon>Dilleniales</taxon>
        <taxon>Dilleniaceae</taxon>
        <taxon>Dillenia</taxon>
    </lineage>
</organism>
<gene>
    <name evidence="2" type="ORF">RJ641_007056</name>
</gene>
<reference evidence="2 3" key="1">
    <citation type="submission" date="2023-12" db="EMBL/GenBank/DDBJ databases">
        <title>A high-quality genome assembly for Dillenia turbinata (Dilleniales).</title>
        <authorList>
            <person name="Chanderbali A."/>
        </authorList>
    </citation>
    <scope>NUCLEOTIDE SEQUENCE [LARGE SCALE GENOMIC DNA]</scope>
    <source>
        <strain evidence="2">LSX21</strain>
        <tissue evidence="2">Leaf</tissue>
    </source>
</reference>
<dbReference type="Pfam" id="PF12937">
    <property type="entry name" value="F-box-like"/>
    <property type="match status" value="1"/>
</dbReference>
<dbReference type="PROSITE" id="PS50181">
    <property type="entry name" value="FBOX"/>
    <property type="match status" value="1"/>
</dbReference>
<dbReference type="AlphaFoldDB" id="A0AAN8V6J9"/>
<dbReference type="InterPro" id="IPR017900">
    <property type="entry name" value="4Fe4S_Fe_S_CS"/>
</dbReference>